<dbReference type="Pfam" id="PF04545">
    <property type="entry name" value="Sigma70_r4"/>
    <property type="match status" value="1"/>
</dbReference>
<evidence type="ECO:0000256" key="3">
    <source>
        <dbReference type="ARBA" id="ARBA00023125"/>
    </source>
</evidence>
<dbReference type="InterPro" id="IPR036388">
    <property type="entry name" value="WH-like_DNA-bd_sf"/>
</dbReference>
<dbReference type="PANTHER" id="PTHR30385">
    <property type="entry name" value="SIGMA FACTOR F FLAGELLAR"/>
    <property type="match status" value="1"/>
</dbReference>
<protein>
    <recommendedName>
        <fullName evidence="5">RNA polymerase sigma-70 region 4 domain-containing protein</fullName>
    </recommendedName>
</protein>
<proteinExistence type="predicted"/>
<accession>A0A2H5XAW5</accession>
<dbReference type="InterPro" id="IPR007630">
    <property type="entry name" value="RNA_pol_sigma70_r4"/>
</dbReference>
<comment type="caution">
    <text evidence="6">The sequence shown here is derived from an EMBL/GenBank/DDBJ whole genome shotgun (WGS) entry which is preliminary data.</text>
</comment>
<keyword evidence="2" id="KW-0731">Sigma factor</keyword>
<dbReference type="EMBL" id="BEHT01000009">
    <property type="protein sequence ID" value="GBC98329.1"/>
    <property type="molecule type" value="Genomic_DNA"/>
</dbReference>
<evidence type="ECO:0000259" key="5">
    <source>
        <dbReference type="Pfam" id="PF04545"/>
    </source>
</evidence>
<evidence type="ECO:0000313" key="7">
    <source>
        <dbReference type="Proteomes" id="UP000236173"/>
    </source>
</evidence>
<name>A0A2H5XAW5_9BACT</name>
<reference evidence="7" key="1">
    <citation type="submission" date="2017-09" db="EMBL/GenBank/DDBJ databases">
        <title>Metaegenomics of thermophilic ammonia-oxidizing enrichment culture.</title>
        <authorList>
            <person name="Kato S."/>
            <person name="Suzuki K."/>
        </authorList>
    </citation>
    <scope>NUCLEOTIDE SEQUENCE [LARGE SCALE GENOMIC DNA]</scope>
</reference>
<dbReference type="SUPFAM" id="SSF88659">
    <property type="entry name" value="Sigma3 and sigma4 domains of RNA polymerase sigma factors"/>
    <property type="match status" value="1"/>
</dbReference>
<dbReference type="InterPro" id="IPR014284">
    <property type="entry name" value="RNA_pol_sigma-70_dom"/>
</dbReference>
<organism evidence="6 7">
    <name type="scientific">Candidatus Fervidibacter japonicus</name>
    <dbReference type="NCBI Taxonomy" id="2035412"/>
    <lineage>
        <taxon>Bacteria</taxon>
        <taxon>Candidatus Fervidibacterota</taxon>
        <taxon>Candidatus Fervidibacter</taxon>
    </lineage>
</organism>
<gene>
    <name evidence="6" type="ORF">HRbin17_00831</name>
</gene>
<keyword evidence="1" id="KW-0805">Transcription regulation</keyword>
<keyword evidence="3" id="KW-0238">DNA-binding</keyword>
<dbReference type="InterPro" id="IPR013324">
    <property type="entry name" value="RNA_pol_sigma_r3/r4-like"/>
</dbReference>
<sequence length="193" mass="22852">MNCPVGWEEWIEECLREVRRWRTPPNWTDADWWEEMKGTALLAGWAALCSYDPHCGIPIKQFIKTRVRAALLQRYREEWRFAGRCCCYPSSQQDEESGEVEAMPLEELAAISAEQAFWWKVEVRDLLARLPPKEHYLAERFFIDGATEREVADELRISQPTVSRWKQKVLQKLRQMLESELPRQTREHLASDQ</sequence>
<dbReference type="PANTHER" id="PTHR30385:SF4">
    <property type="entry name" value="RNA POLYMERASE SIGMA-E FACTOR"/>
    <property type="match status" value="1"/>
</dbReference>
<keyword evidence="4" id="KW-0804">Transcription</keyword>
<dbReference type="GO" id="GO:0003677">
    <property type="term" value="F:DNA binding"/>
    <property type="evidence" value="ECO:0007669"/>
    <property type="project" value="UniProtKB-KW"/>
</dbReference>
<evidence type="ECO:0000256" key="1">
    <source>
        <dbReference type="ARBA" id="ARBA00023015"/>
    </source>
</evidence>
<dbReference type="AlphaFoldDB" id="A0A2H5XAW5"/>
<dbReference type="Proteomes" id="UP000236173">
    <property type="component" value="Unassembled WGS sequence"/>
</dbReference>
<dbReference type="Gene3D" id="1.10.10.10">
    <property type="entry name" value="Winged helix-like DNA-binding domain superfamily/Winged helix DNA-binding domain"/>
    <property type="match status" value="1"/>
</dbReference>
<dbReference type="NCBIfam" id="TIGR02937">
    <property type="entry name" value="sigma70-ECF"/>
    <property type="match status" value="1"/>
</dbReference>
<dbReference type="GO" id="GO:0006352">
    <property type="term" value="P:DNA-templated transcription initiation"/>
    <property type="evidence" value="ECO:0007669"/>
    <property type="project" value="InterPro"/>
</dbReference>
<evidence type="ECO:0000256" key="2">
    <source>
        <dbReference type="ARBA" id="ARBA00023082"/>
    </source>
</evidence>
<evidence type="ECO:0000313" key="6">
    <source>
        <dbReference type="EMBL" id="GBC98329.1"/>
    </source>
</evidence>
<evidence type="ECO:0000256" key="4">
    <source>
        <dbReference type="ARBA" id="ARBA00023163"/>
    </source>
</evidence>
<dbReference type="GO" id="GO:0016987">
    <property type="term" value="F:sigma factor activity"/>
    <property type="evidence" value="ECO:0007669"/>
    <property type="project" value="UniProtKB-KW"/>
</dbReference>
<feature type="domain" description="RNA polymerase sigma-70 region 4" evidence="5">
    <location>
        <begin position="126"/>
        <end position="175"/>
    </location>
</feature>